<feature type="chain" id="PRO_5014458514" description="RNase H type-1 domain-containing protein" evidence="1">
    <location>
        <begin position="19"/>
        <end position="200"/>
    </location>
</feature>
<dbReference type="OrthoDB" id="3561570at2759"/>
<evidence type="ECO:0000313" key="3">
    <source>
        <dbReference type="Proteomes" id="UP000235371"/>
    </source>
</evidence>
<evidence type="ECO:0008006" key="4">
    <source>
        <dbReference type="Google" id="ProtNLM"/>
    </source>
</evidence>
<accession>A0A2J6TVD1</accession>
<proteinExistence type="predicted"/>
<reference evidence="2 3" key="1">
    <citation type="submission" date="2016-04" db="EMBL/GenBank/DDBJ databases">
        <title>A degradative enzymes factory behind the ericoid mycorrhizal symbiosis.</title>
        <authorList>
            <consortium name="DOE Joint Genome Institute"/>
            <person name="Martino E."/>
            <person name="Morin E."/>
            <person name="Grelet G."/>
            <person name="Kuo A."/>
            <person name="Kohler A."/>
            <person name="Daghino S."/>
            <person name="Barry K."/>
            <person name="Choi C."/>
            <person name="Cichocki N."/>
            <person name="Clum A."/>
            <person name="Copeland A."/>
            <person name="Hainaut M."/>
            <person name="Haridas S."/>
            <person name="Labutti K."/>
            <person name="Lindquist E."/>
            <person name="Lipzen A."/>
            <person name="Khouja H.-R."/>
            <person name="Murat C."/>
            <person name="Ohm R."/>
            <person name="Olson A."/>
            <person name="Spatafora J."/>
            <person name="Veneault-Fourrey C."/>
            <person name="Henrissat B."/>
            <person name="Grigoriev I."/>
            <person name="Martin F."/>
            <person name="Perotto S."/>
        </authorList>
    </citation>
    <scope>NUCLEOTIDE SEQUENCE [LARGE SCALE GENOMIC DNA]</scope>
    <source>
        <strain evidence="2 3">E</strain>
    </source>
</reference>
<dbReference type="AlphaFoldDB" id="A0A2J6TVD1"/>
<dbReference type="RefSeq" id="XP_024743869.1">
    <property type="nucleotide sequence ID" value="XM_024882253.1"/>
</dbReference>
<dbReference type="GeneID" id="36590330"/>
<dbReference type="EMBL" id="KZ613740">
    <property type="protein sequence ID" value="PMD66965.1"/>
    <property type="molecule type" value="Genomic_DNA"/>
</dbReference>
<protein>
    <recommendedName>
        <fullName evidence="4">RNase H type-1 domain-containing protein</fullName>
    </recommendedName>
</protein>
<keyword evidence="1" id="KW-0732">Signal</keyword>
<organism evidence="2 3">
    <name type="scientific">Hyaloscypha bicolor E</name>
    <dbReference type="NCBI Taxonomy" id="1095630"/>
    <lineage>
        <taxon>Eukaryota</taxon>
        <taxon>Fungi</taxon>
        <taxon>Dikarya</taxon>
        <taxon>Ascomycota</taxon>
        <taxon>Pezizomycotina</taxon>
        <taxon>Leotiomycetes</taxon>
        <taxon>Helotiales</taxon>
        <taxon>Hyaloscyphaceae</taxon>
        <taxon>Hyaloscypha</taxon>
        <taxon>Hyaloscypha bicolor</taxon>
    </lineage>
</organism>
<gene>
    <name evidence="2" type="ORF">K444DRAFT_623212</name>
</gene>
<keyword evidence="3" id="KW-1185">Reference proteome</keyword>
<evidence type="ECO:0000256" key="1">
    <source>
        <dbReference type="SAM" id="SignalP"/>
    </source>
</evidence>
<sequence>MSGTTFILNLLFLPETFALILLPWKPSRGRKLTYNKRYLSPINVSVQICILGASTSLANSRVDPKEDLVCFPGIKDFTSCHRDSRLFHKYNWSEEALKLEKIAIDSRAWHTWTMTEALRTFKCLKGFVLIVHSFSCRHTLEGNQATDLALKNFPAIAYYQNTLNAFWWLRHGGREGSKRAKPKLASMQLDCDGEGCCLPA</sequence>
<feature type="signal peptide" evidence="1">
    <location>
        <begin position="1"/>
        <end position="18"/>
    </location>
</feature>
<dbReference type="InParanoid" id="A0A2J6TVD1"/>
<dbReference type="Proteomes" id="UP000235371">
    <property type="component" value="Unassembled WGS sequence"/>
</dbReference>
<name>A0A2J6TVD1_9HELO</name>
<evidence type="ECO:0000313" key="2">
    <source>
        <dbReference type="EMBL" id="PMD66965.1"/>
    </source>
</evidence>